<feature type="transmembrane region" description="Helical" evidence="4">
    <location>
        <begin position="7"/>
        <end position="26"/>
    </location>
</feature>
<dbReference type="RefSeq" id="WP_168819149.1">
    <property type="nucleotide sequence ID" value="NZ_CP051217.1"/>
</dbReference>
<dbReference type="PANTHER" id="PTHR43280:SF29">
    <property type="entry name" value="ARAC-FAMILY TRANSCRIPTIONAL REGULATOR"/>
    <property type="match status" value="1"/>
</dbReference>
<dbReference type="PROSITE" id="PS01124">
    <property type="entry name" value="HTH_ARAC_FAMILY_2"/>
    <property type="match status" value="1"/>
</dbReference>
<keyword evidence="7" id="KW-1185">Reference proteome</keyword>
<evidence type="ECO:0000256" key="2">
    <source>
        <dbReference type="ARBA" id="ARBA00023125"/>
    </source>
</evidence>
<keyword evidence="3" id="KW-0804">Transcription</keyword>
<name>A0A6H2DLH6_9SPHN</name>
<dbReference type="EMBL" id="CP051217">
    <property type="protein sequence ID" value="QJB69240.1"/>
    <property type="molecule type" value="Genomic_DNA"/>
</dbReference>
<dbReference type="PROSITE" id="PS00041">
    <property type="entry name" value="HTH_ARAC_FAMILY_1"/>
    <property type="match status" value="1"/>
</dbReference>
<reference evidence="6 7" key="1">
    <citation type="submission" date="2020-04" db="EMBL/GenBank/DDBJ databases">
        <title>Genome sequence for Sphingorhabdus sp. strain M1.</title>
        <authorList>
            <person name="Park S.-J."/>
        </authorList>
    </citation>
    <scope>NUCLEOTIDE SEQUENCE [LARGE SCALE GENOMIC DNA]</scope>
    <source>
        <strain evidence="6 7">JK6</strain>
    </source>
</reference>
<evidence type="ECO:0000313" key="6">
    <source>
        <dbReference type="EMBL" id="QJB69240.1"/>
    </source>
</evidence>
<dbReference type="SUPFAM" id="SSF46689">
    <property type="entry name" value="Homeodomain-like"/>
    <property type="match status" value="1"/>
</dbReference>
<dbReference type="Pfam" id="PF12833">
    <property type="entry name" value="HTH_18"/>
    <property type="match status" value="1"/>
</dbReference>
<feature type="domain" description="HTH araC/xylS-type" evidence="5">
    <location>
        <begin position="234"/>
        <end position="338"/>
    </location>
</feature>
<accession>A0A6H2DLH6</accession>
<dbReference type="AlphaFoldDB" id="A0A6H2DLH6"/>
<dbReference type="KEGG" id="phao:HF685_08060"/>
<dbReference type="PANTHER" id="PTHR43280">
    <property type="entry name" value="ARAC-FAMILY TRANSCRIPTIONAL REGULATOR"/>
    <property type="match status" value="1"/>
</dbReference>
<keyword evidence="4" id="KW-0472">Membrane</keyword>
<protein>
    <submittedName>
        <fullName evidence="6">AraC family transcriptional regulator</fullName>
    </submittedName>
</protein>
<dbReference type="InterPro" id="IPR018060">
    <property type="entry name" value="HTH_AraC"/>
</dbReference>
<organism evidence="6 7">
    <name type="scientific">Parasphingorhabdus halotolerans</name>
    <dbReference type="NCBI Taxonomy" id="2725558"/>
    <lineage>
        <taxon>Bacteria</taxon>
        <taxon>Pseudomonadati</taxon>
        <taxon>Pseudomonadota</taxon>
        <taxon>Alphaproteobacteria</taxon>
        <taxon>Sphingomonadales</taxon>
        <taxon>Sphingomonadaceae</taxon>
        <taxon>Parasphingorhabdus</taxon>
    </lineage>
</organism>
<feature type="transmembrane region" description="Helical" evidence="4">
    <location>
        <begin position="189"/>
        <end position="210"/>
    </location>
</feature>
<dbReference type="SMART" id="SM00342">
    <property type="entry name" value="HTH_ARAC"/>
    <property type="match status" value="1"/>
</dbReference>
<dbReference type="Gene3D" id="1.10.10.60">
    <property type="entry name" value="Homeodomain-like"/>
    <property type="match status" value="1"/>
</dbReference>
<gene>
    <name evidence="6" type="ORF">HF685_08060</name>
</gene>
<proteinExistence type="predicted"/>
<keyword evidence="4" id="KW-0812">Transmembrane</keyword>
<feature type="transmembrane region" description="Helical" evidence="4">
    <location>
        <begin position="92"/>
        <end position="110"/>
    </location>
</feature>
<evidence type="ECO:0000256" key="3">
    <source>
        <dbReference type="ARBA" id="ARBA00023163"/>
    </source>
</evidence>
<keyword evidence="1" id="KW-0805">Transcription regulation</keyword>
<feature type="transmembrane region" description="Helical" evidence="4">
    <location>
        <begin position="61"/>
        <end position="80"/>
    </location>
</feature>
<feature type="transmembrane region" description="Helical" evidence="4">
    <location>
        <begin position="116"/>
        <end position="137"/>
    </location>
</feature>
<keyword evidence="4" id="KW-1133">Transmembrane helix</keyword>
<evidence type="ECO:0000313" key="7">
    <source>
        <dbReference type="Proteomes" id="UP000501600"/>
    </source>
</evidence>
<evidence type="ECO:0000259" key="5">
    <source>
        <dbReference type="PROSITE" id="PS01124"/>
    </source>
</evidence>
<dbReference type="GO" id="GO:0043565">
    <property type="term" value="F:sequence-specific DNA binding"/>
    <property type="evidence" value="ECO:0007669"/>
    <property type="project" value="InterPro"/>
</dbReference>
<dbReference type="InterPro" id="IPR009057">
    <property type="entry name" value="Homeodomain-like_sf"/>
</dbReference>
<dbReference type="Proteomes" id="UP000501600">
    <property type="component" value="Chromosome"/>
</dbReference>
<keyword evidence="2" id="KW-0238">DNA-binding</keyword>
<sequence length="343" mass="37972">MELNIDTIIRLMSVGASALLLLLIIAGRVRRTLKLPLIGLALGGATYLINTSTTLRVPHSLEAIVDLISIVTPFWTWLFARRLFEKDPPKGWLALLGIAYIIGWILARWGDSLFLVGFYIVHILSLILIVDLIYNALSGLKDDLVQKRRLIRIYLPLLVGLQAAGILTYELVTSNAVPPPAVQITNASLVFALVMFGGLALLVTDPSLLVETDDDKKETKPENNLSPIETVLQEKLNAAMLEGEYRTAGLTIQSLAAHLNTPEHRLRALINQKLGHRNFSSFLNGYRIAEAKEKLADRELVDLPILTIAMDLGYNSLAPFNRAFRAETSVTPSDFRKSAIDQN</sequence>
<dbReference type="InterPro" id="IPR018062">
    <property type="entry name" value="HTH_AraC-typ_CS"/>
</dbReference>
<evidence type="ECO:0000256" key="1">
    <source>
        <dbReference type="ARBA" id="ARBA00023015"/>
    </source>
</evidence>
<evidence type="ECO:0000256" key="4">
    <source>
        <dbReference type="SAM" id="Phobius"/>
    </source>
</evidence>
<dbReference type="GO" id="GO:0003700">
    <property type="term" value="F:DNA-binding transcription factor activity"/>
    <property type="evidence" value="ECO:0007669"/>
    <property type="project" value="InterPro"/>
</dbReference>
<feature type="transmembrane region" description="Helical" evidence="4">
    <location>
        <begin position="149"/>
        <end position="169"/>
    </location>
</feature>